<dbReference type="RefSeq" id="WP_085558521.1">
    <property type="nucleotide sequence ID" value="NZ_FOAH01000011.1"/>
</dbReference>
<keyword evidence="1" id="KW-0472">Membrane</keyword>
<accession>A0A1X7MQ47</accession>
<dbReference type="AlphaFoldDB" id="A0A1X7MQ47"/>
<dbReference type="EMBL" id="FXBJ01000002">
    <property type="protein sequence ID" value="SMH26468.1"/>
    <property type="molecule type" value="Genomic_DNA"/>
</dbReference>
<dbReference type="Proteomes" id="UP000193435">
    <property type="component" value="Unassembled WGS sequence"/>
</dbReference>
<keyword evidence="1" id="KW-0812">Transmembrane</keyword>
<evidence type="ECO:0000313" key="3">
    <source>
        <dbReference type="Proteomes" id="UP000193435"/>
    </source>
</evidence>
<evidence type="ECO:0000256" key="1">
    <source>
        <dbReference type="SAM" id="Phobius"/>
    </source>
</evidence>
<feature type="transmembrane region" description="Helical" evidence="1">
    <location>
        <begin position="117"/>
        <end position="138"/>
    </location>
</feature>
<keyword evidence="3" id="KW-1185">Reference proteome</keyword>
<protein>
    <submittedName>
        <fullName evidence="2">Uncharacterized protein</fullName>
    </submittedName>
</protein>
<organism evidence="2 3">
    <name type="scientific">Carnobacterium iners</name>
    <dbReference type="NCBI Taxonomy" id="1073423"/>
    <lineage>
        <taxon>Bacteria</taxon>
        <taxon>Bacillati</taxon>
        <taxon>Bacillota</taxon>
        <taxon>Bacilli</taxon>
        <taxon>Lactobacillales</taxon>
        <taxon>Carnobacteriaceae</taxon>
        <taxon>Carnobacterium</taxon>
    </lineage>
</organism>
<gene>
    <name evidence="2" type="ORF">SAMN04488700_0139</name>
</gene>
<feature type="transmembrane region" description="Helical" evidence="1">
    <location>
        <begin position="50"/>
        <end position="66"/>
    </location>
</feature>
<proteinExistence type="predicted"/>
<keyword evidence="1" id="KW-1133">Transmembrane helix</keyword>
<name>A0A1X7MQ47_9LACT</name>
<feature type="transmembrane region" description="Helical" evidence="1">
    <location>
        <begin position="21"/>
        <end position="44"/>
    </location>
</feature>
<sequence>MENSAESYKKKVSLKNMEYTRFIGIRYALALLFFANLNWFVSLIVSKSPLLFIPLLLLMYITLPIYEQIRLYGNKETSLKHIKKYFTIQLIVNILLLALSLFSSFYRMAFPFMATSLQGFIGIVFVLILGTLIVATSLRKLVKIHNKKDRLYKEVLKYKKALKVSE</sequence>
<feature type="transmembrane region" description="Helical" evidence="1">
    <location>
        <begin position="86"/>
        <end position="105"/>
    </location>
</feature>
<dbReference type="STRING" id="1073423.SAMN04488700_0139"/>
<evidence type="ECO:0000313" key="2">
    <source>
        <dbReference type="EMBL" id="SMH26468.1"/>
    </source>
</evidence>
<reference evidence="2 3" key="1">
    <citation type="submission" date="2017-04" db="EMBL/GenBank/DDBJ databases">
        <authorList>
            <person name="Afonso C.L."/>
            <person name="Miller P.J."/>
            <person name="Scott M.A."/>
            <person name="Spackman E."/>
            <person name="Goraichik I."/>
            <person name="Dimitrov K.M."/>
            <person name="Suarez D.L."/>
            <person name="Swayne D.E."/>
        </authorList>
    </citation>
    <scope>NUCLEOTIDE SEQUENCE [LARGE SCALE GENOMIC DNA]</scope>
    <source>
        <strain evidence="2 3">LMG26642</strain>
    </source>
</reference>